<dbReference type="EMBL" id="JAVRIF010000012">
    <property type="protein sequence ID" value="MDT0605215.1"/>
    <property type="molecule type" value="Genomic_DNA"/>
</dbReference>
<dbReference type="InterPro" id="IPR016181">
    <property type="entry name" value="Acyl_CoA_acyltransferase"/>
</dbReference>
<keyword evidence="3" id="KW-1185">Reference proteome</keyword>
<keyword evidence="2" id="KW-0808">Transferase</keyword>
<evidence type="ECO:0000259" key="1">
    <source>
        <dbReference type="PROSITE" id="PS51186"/>
    </source>
</evidence>
<dbReference type="Pfam" id="PF13673">
    <property type="entry name" value="Acetyltransf_10"/>
    <property type="match status" value="1"/>
</dbReference>
<dbReference type="Proteomes" id="UP001266357">
    <property type="component" value="Unassembled WGS sequence"/>
</dbReference>
<name>A0ABU3A4W5_9GAMM</name>
<evidence type="ECO:0000313" key="3">
    <source>
        <dbReference type="Proteomes" id="UP001266357"/>
    </source>
</evidence>
<keyword evidence="2" id="KW-0012">Acyltransferase</keyword>
<evidence type="ECO:0000313" key="2">
    <source>
        <dbReference type="EMBL" id="MDT0605215.1"/>
    </source>
</evidence>
<reference evidence="2 3" key="1">
    <citation type="submission" date="2023-09" db="EMBL/GenBank/DDBJ databases">
        <authorList>
            <person name="Rey-Velasco X."/>
        </authorList>
    </citation>
    <scope>NUCLEOTIDE SEQUENCE [LARGE SCALE GENOMIC DNA]</scope>
    <source>
        <strain evidence="2 3">W431</strain>
    </source>
</reference>
<protein>
    <submittedName>
        <fullName evidence="2">GNAT family N-acetyltransferase</fullName>
        <ecNumber evidence="2">2.3.1.-</ecNumber>
    </submittedName>
</protein>
<dbReference type="EC" id="2.3.1.-" evidence="2"/>
<gene>
    <name evidence="2" type="ORF">RM573_16560</name>
</gene>
<accession>A0ABU3A4W5</accession>
<sequence>MSYSIGRVQWEKAAPLLKNVREKVFICEWRMPKKIVFDNKDRHAVHLLVCDDVTQEPIGTGRLLATGEISRIAVLKAYRKENVDHIIMHGLLAIAKELNLNEVFIYSPLENIDYFRKFNFISAGAVFMEAGMPRQKMQCSINAIKSAKYYLSH</sequence>
<dbReference type="InterPro" id="IPR000182">
    <property type="entry name" value="GNAT_dom"/>
</dbReference>
<feature type="domain" description="N-acetyltransferase" evidence="1">
    <location>
        <begin position="4"/>
        <end position="153"/>
    </location>
</feature>
<proteinExistence type="predicted"/>
<dbReference type="Gene3D" id="3.40.630.30">
    <property type="match status" value="1"/>
</dbReference>
<dbReference type="SUPFAM" id="SSF55729">
    <property type="entry name" value="Acyl-CoA N-acyltransferases (Nat)"/>
    <property type="match status" value="1"/>
</dbReference>
<dbReference type="PROSITE" id="PS51186">
    <property type="entry name" value="GNAT"/>
    <property type="match status" value="1"/>
</dbReference>
<comment type="caution">
    <text evidence="2">The sequence shown here is derived from an EMBL/GenBank/DDBJ whole genome shotgun (WGS) entry which is preliminary data.</text>
</comment>
<organism evidence="2 3">
    <name type="scientific">Thalassotalea castellviae</name>
    <dbReference type="NCBI Taxonomy" id="3075612"/>
    <lineage>
        <taxon>Bacteria</taxon>
        <taxon>Pseudomonadati</taxon>
        <taxon>Pseudomonadota</taxon>
        <taxon>Gammaproteobacteria</taxon>
        <taxon>Alteromonadales</taxon>
        <taxon>Colwelliaceae</taxon>
        <taxon>Thalassotalea</taxon>
    </lineage>
</organism>
<dbReference type="GO" id="GO:0016746">
    <property type="term" value="F:acyltransferase activity"/>
    <property type="evidence" value="ECO:0007669"/>
    <property type="project" value="UniProtKB-KW"/>
</dbReference>
<dbReference type="RefSeq" id="WP_311584620.1">
    <property type="nucleotide sequence ID" value="NZ_JAVRIF010000012.1"/>
</dbReference>